<reference evidence="1 2" key="1">
    <citation type="submission" date="2023-03" db="EMBL/GenBank/DDBJ databases">
        <title>Draft assemblies of triclosan tolerant bacteria isolated from returned activated sludge.</title>
        <authorList>
            <person name="Van Hamelsveld S."/>
        </authorList>
    </citation>
    <scope>NUCLEOTIDE SEQUENCE [LARGE SCALE GENOMIC DNA]</scope>
    <source>
        <strain evidence="1 2">GW210010_S58</strain>
    </source>
</reference>
<dbReference type="EMBL" id="JARJLM010000681">
    <property type="protein sequence ID" value="MDF3839455.1"/>
    <property type="molecule type" value="Genomic_DNA"/>
</dbReference>
<protein>
    <submittedName>
        <fullName evidence="1">Uncharacterized protein</fullName>
    </submittedName>
</protein>
<name>A0ABT6B3K3_9BURK</name>
<gene>
    <name evidence="1" type="ORF">P3W85_41945</name>
</gene>
<organism evidence="1 2">
    <name type="scientific">Cupriavidus basilensis</name>
    <dbReference type="NCBI Taxonomy" id="68895"/>
    <lineage>
        <taxon>Bacteria</taxon>
        <taxon>Pseudomonadati</taxon>
        <taxon>Pseudomonadota</taxon>
        <taxon>Betaproteobacteria</taxon>
        <taxon>Burkholderiales</taxon>
        <taxon>Burkholderiaceae</taxon>
        <taxon>Cupriavidus</taxon>
    </lineage>
</organism>
<evidence type="ECO:0000313" key="2">
    <source>
        <dbReference type="Proteomes" id="UP001216674"/>
    </source>
</evidence>
<keyword evidence="2" id="KW-1185">Reference proteome</keyword>
<comment type="caution">
    <text evidence="1">The sequence shown here is derived from an EMBL/GenBank/DDBJ whole genome shotgun (WGS) entry which is preliminary data.</text>
</comment>
<proteinExistence type="predicted"/>
<dbReference type="RefSeq" id="WP_276269155.1">
    <property type="nucleotide sequence ID" value="NZ_JARJLM010000681.1"/>
</dbReference>
<evidence type="ECO:0000313" key="1">
    <source>
        <dbReference type="EMBL" id="MDF3839455.1"/>
    </source>
</evidence>
<sequence length="42" mass="4615">MDVGTGMACLAFASLKRRLRTAFLLRHAAAARVAIPCHEIFK</sequence>
<accession>A0ABT6B3K3</accession>
<dbReference type="Proteomes" id="UP001216674">
    <property type="component" value="Unassembled WGS sequence"/>
</dbReference>